<accession>A0ABX8IP26</accession>
<name>A0ABX8IP26_9GAMM</name>
<organism evidence="1 2">
    <name type="scientific">Marinobacter adhaerens</name>
    <dbReference type="NCBI Taxonomy" id="1033846"/>
    <lineage>
        <taxon>Bacteria</taxon>
        <taxon>Pseudomonadati</taxon>
        <taxon>Pseudomonadota</taxon>
        <taxon>Gammaproteobacteria</taxon>
        <taxon>Pseudomonadales</taxon>
        <taxon>Marinobacteraceae</taxon>
        <taxon>Marinobacter</taxon>
    </lineage>
</organism>
<gene>
    <name evidence="1" type="ORF">KQ249_04095</name>
</gene>
<reference evidence="1 2" key="1">
    <citation type="submission" date="2021-06" db="EMBL/GenBank/DDBJ databases">
        <title>Microbial metabolic specificity influences pelagic lipid remineralization.</title>
        <authorList>
            <person name="Behrendt L."/>
            <person name="Hunter J.E."/>
            <person name="Alcolombri U."/>
            <person name="Smriga S."/>
            <person name="Mincer T."/>
            <person name="Lowenstein D.P."/>
            <person name="Peaudecerf F.J."/>
            <person name="Fernandez V.I."/>
            <person name="Fredricks H."/>
            <person name="Almblad H."/>
            <person name="Harrison J.J."/>
            <person name="Stocker R."/>
            <person name="Van Mooy B.A.S."/>
        </authorList>
    </citation>
    <scope>NUCLEOTIDE SEQUENCE [LARGE SCALE GENOMIC DNA]</scope>
    <source>
        <strain evidence="1 2">HP15-B</strain>
    </source>
</reference>
<dbReference type="InterPro" id="IPR021074">
    <property type="entry name" value="Formate_DH_dsu"/>
</dbReference>
<protein>
    <submittedName>
        <fullName evidence="1">Formate dehydrogenase subunit delta</fullName>
    </submittedName>
</protein>
<evidence type="ECO:0000313" key="2">
    <source>
        <dbReference type="Proteomes" id="UP000683442"/>
    </source>
</evidence>
<dbReference type="Proteomes" id="UP000683442">
    <property type="component" value="Chromosome"/>
</dbReference>
<dbReference type="EMBL" id="CP076686">
    <property type="protein sequence ID" value="QWV14984.1"/>
    <property type="molecule type" value="Genomic_DNA"/>
</dbReference>
<dbReference type="Pfam" id="PF11390">
    <property type="entry name" value="FdsD"/>
    <property type="match status" value="1"/>
</dbReference>
<proteinExistence type="predicted"/>
<evidence type="ECO:0000313" key="1">
    <source>
        <dbReference type="EMBL" id="QWV14984.1"/>
    </source>
</evidence>
<sequence length="59" mass="6763">MVNQISINAPTQCREEAIQFVAQHLTKFWAREMKRQIKEYAISDGEALSPISLQAVKML</sequence>
<keyword evidence="2" id="KW-1185">Reference proteome</keyword>